<accession>A0A8J3AG91</accession>
<dbReference type="AlphaFoldDB" id="A0A8J3AG91"/>
<keyword evidence="2" id="KW-1185">Reference proteome</keyword>
<evidence type="ECO:0008006" key="3">
    <source>
        <dbReference type="Google" id="ProtNLM"/>
    </source>
</evidence>
<protein>
    <recommendedName>
        <fullName evidence="3">Cysteine-rich CWC</fullName>
    </recommendedName>
</protein>
<evidence type="ECO:0000313" key="2">
    <source>
        <dbReference type="Proteomes" id="UP000626244"/>
    </source>
</evidence>
<organism evidence="1 2">
    <name type="scientific">Gottfriedia solisilvae</name>
    <dbReference type="NCBI Taxonomy" id="1516104"/>
    <lineage>
        <taxon>Bacteria</taxon>
        <taxon>Bacillati</taxon>
        <taxon>Bacillota</taxon>
        <taxon>Bacilli</taxon>
        <taxon>Bacillales</taxon>
        <taxon>Bacillaceae</taxon>
        <taxon>Gottfriedia</taxon>
    </lineage>
</organism>
<sequence length="125" mass="14608">MAIKLCPMCGNENKCSSGKTCWCNDEYFPRDIFNQISPKEVRRSCICKSCLDKYKKDNRIEDLKPSDIGPMVFGRKNEPLQDDEVCYCYEKFKDKLKSGTVTKCFKKKCATYLRCTEERNNNPRC</sequence>
<gene>
    <name evidence="1" type="ORF">GCM10007380_20010</name>
</gene>
<dbReference type="EMBL" id="BMHB01000001">
    <property type="protein sequence ID" value="GGI13857.1"/>
    <property type="molecule type" value="Genomic_DNA"/>
</dbReference>
<reference evidence="2" key="1">
    <citation type="journal article" date="2019" name="Int. J. Syst. Evol. Microbiol.">
        <title>The Global Catalogue of Microorganisms (GCM) 10K type strain sequencing project: providing services to taxonomists for standard genome sequencing and annotation.</title>
        <authorList>
            <consortium name="The Broad Institute Genomics Platform"/>
            <consortium name="The Broad Institute Genome Sequencing Center for Infectious Disease"/>
            <person name="Wu L."/>
            <person name="Ma J."/>
        </authorList>
    </citation>
    <scope>NUCLEOTIDE SEQUENCE [LARGE SCALE GENOMIC DNA]</scope>
    <source>
        <strain evidence="2">CGMCC 1.14993</strain>
    </source>
</reference>
<evidence type="ECO:0000313" key="1">
    <source>
        <dbReference type="EMBL" id="GGI13857.1"/>
    </source>
</evidence>
<dbReference type="Proteomes" id="UP000626244">
    <property type="component" value="Unassembled WGS sequence"/>
</dbReference>
<comment type="caution">
    <text evidence="1">The sequence shown here is derived from an EMBL/GenBank/DDBJ whole genome shotgun (WGS) entry which is preliminary data.</text>
</comment>
<dbReference type="RefSeq" id="WP_087998369.1">
    <property type="nucleotide sequence ID" value="NZ_BMHB01000001.1"/>
</dbReference>
<dbReference type="Pfam" id="PF14375">
    <property type="entry name" value="Cys_rich_CWC"/>
    <property type="match status" value="1"/>
</dbReference>
<name>A0A8J3AG91_9BACI</name>
<proteinExistence type="predicted"/>
<dbReference type="InterPro" id="IPR032720">
    <property type="entry name" value="Cys_rich_CWC"/>
</dbReference>
<dbReference type="OrthoDB" id="5625686at2"/>